<keyword evidence="3" id="KW-0804">Transcription</keyword>
<dbReference type="PROSITE" id="PS50995">
    <property type="entry name" value="HTH_MARR_2"/>
    <property type="match status" value="1"/>
</dbReference>
<dbReference type="SUPFAM" id="SSF46785">
    <property type="entry name" value="Winged helix' DNA-binding domain"/>
    <property type="match status" value="1"/>
</dbReference>
<name>A0ABQ0ILQ3_9ACTN</name>
<dbReference type="InterPro" id="IPR000835">
    <property type="entry name" value="HTH_MarR-typ"/>
</dbReference>
<reference evidence="6 7" key="1">
    <citation type="submission" date="2013-02" db="EMBL/GenBank/DDBJ databases">
        <title>Whole genome shotgun sequence of Gordonia paraffinivorans NBRC 108238.</title>
        <authorList>
            <person name="Isaki-Nakamura S."/>
            <person name="Hosoyama A."/>
            <person name="Tsuchikane K."/>
            <person name="Ando Y."/>
            <person name="Baba S."/>
            <person name="Ohji S."/>
            <person name="Hamada M."/>
            <person name="Tamura T."/>
            <person name="Yamazoe A."/>
            <person name="Yamazaki S."/>
            <person name="Fujita N."/>
        </authorList>
    </citation>
    <scope>NUCLEOTIDE SEQUENCE [LARGE SCALE GENOMIC DNA]</scope>
    <source>
        <strain evidence="6 7">NBRC 108238</strain>
    </source>
</reference>
<evidence type="ECO:0000259" key="5">
    <source>
        <dbReference type="PROSITE" id="PS50995"/>
    </source>
</evidence>
<dbReference type="SMART" id="SM00347">
    <property type="entry name" value="HTH_MARR"/>
    <property type="match status" value="1"/>
</dbReference>
<dbReference type="PANTHER" id="PTHR42756:SF1">
    <property type="entry name" value="TRANSCRIPTIONAL REPRESSOR OF EMRAB OPERON"/>
    <property type="match status" value="1"/>
</dbReference>
<keyword evidence="1" id="KW-0805">Transcription regulation</keyword>
<dbReference type="Proteomes" id="UP000035021">
    <property type="component" value="Unassembled WGS sequence"/>
</dbReference>
<dbReference type="Pfam" id="PF01047">
    <property type="entry name" value="MarR"/>
    <property type="match status" value="1"/>
</dbReference>
<dbReference type="EMBL" id="BAOQ01000023">
    <property type="protein sequence ID" value="GAC84478.1"/>
    <property type="molecule type" value="Genomic_DNA"/>
</dbReference>
<organism evidence="6 7">
    <name type="scientific">Gordonia paraffinivorans NBRC 108238</name>
    <dbReference type="NCBI Taxonomy" id="1223543"/>
    <lineage>
        <taxon>Bacteria</taxon>
        <taxon>Bacillati</taxon>
        <taxon>Actinomycetota</taxon>
        <taxon>Actinomycetes</taxon>
        <taxon>Mycobacteriales</taxon>
        <taxon>Gordoniaceae</taxon>
        <taxon>Gordonia</taxon>
    </lineage>
</organism>
<keyword evidence="2" id="KW-0238">DNA-binding</keyword>
<evidence type="ECO:0000256" key="1">
    <source>
        <dbReference type="ARBA" id="ARBA00023015"/>
    </source>
</evidence>
<sequence length="178" mass="19320">MTADIAQQSGGKPMTGRPDEDTVGFTGRRWAELGMPQPEHFTAMSEVLRISALLNKSIDRALKPFRVSKRGLLVMITLFVDPDSSKALGQLSKILMVHPTTVTLTIDQLESAGLVERRPHPTDRRTVLASLTETGQQTMKQIADSLAESDFGFPAAAPDSAHALTVALHQVRTEMGDA</sequence>
<evidence type="ECO:0000256" key="4">
    <source>
        <dbReference type="SAM" id="MobiDB-lite"/>
    </source>
</evidence>
<feature type="region of interest" description="Disordered" evidence="4">
    <location>
        <begin position="1"/>
        <end position="23"/>
    </location>
</feature>
<evidence type="ECO:0000256" key="3">
    <source>
        <dbReference type="ARBA" id="ARBA00023163"/>
    </source>
</evidence>
<dbReference type="PANTHER" id="PTHR42756">
    <property type="entry name" value="TRANSCRIPTIONAL REGULATOR, MARR"/>
    <property type="match status" value="1"/>
</dbReference>
<comment type="caution">
    <text evidence="6">The sequence shown here is derived from an EMBL/GenBank/DDBJ whole genome shotgun (WGS) entry which is preliminary data.</text>
</comment>
<feature type="domain" description="HTH marR-type" evidence="5">
    <location>
        <begin position="40"/>
        <end position="173"/>
    </location>
</feature>
<dbReference type="PRINTS" id="PR00598">
    <property type="entry name" value="HTHMARR"/>
</dbReference>
<protein>
    <submittedName>
        <fullName evidence="6">MarR family transcriptional regulator</fullName>
    </submittedName>
</protein>
<dbReference type="InterPro" id="IPR036390">
    <property type="entry name" value="WH_DNA-bd_sf"/>
</dbReference>
<proteinExistence type="predicted"/>
<gene>
    <name evidence="6" type="ORF">GP2_023_00010</name>
</gene>
<dbReference type="InterPro" id="IPR036388">
    <property type="entry name" value="WH-like_DNA-bd_sf"/>
</dbReference>
<dbReference type="Gene3D" id="1.10.10.10">
    <property type="entry name" value="Winged helix-like DNA-binding domain superfamily/Winged helix DNA-binding domain"/>
    <property type="match status" value="1"/>
</dbReference>
<keyword evidence="7" id="KW-1185">Reference proteome</keyword>
<evidence type="ECO:0000313" key="6">
    <source>
        <dbReference type="EMBL" id="GAC84478.1"/>
    </source>
</evidence>
<feature type="compositionally biased region" description="Polar residues" evidence="4">
    <location>
        <begin position="1"/>
        <end position="10"/>
    </location>
</feature>
<evidence type="ECO:0000313" key="7">
    <source>
        <dbReference type="Proteomes" id="UP000035021"/>
    </source>
</evidence>
<feature type="non-terminal residue" evidence="6">
    <location>
        <position position="178"/>
    </location>
</feature>
<evidence type="ECO:0000256" key="2">
    <source>
        <dbReference type="ARBA" id="ARBA00023125"/>
    </source>
</evidence>
<dbReference type="RefSeq" id="WP_006900712.1">
    <property type="nucleotide sequence ID" value="NZ_BAOQ01000023.1"/>
</dbReference>
<accession>A0ABQ0ILQ3</accession>